<dbReference type="Proteomes" id="UP000694388">
    <property type="component" value="Unplaced"/>
</dbReference>
<dbReference type="InterPro" id="IPR036910">
    <property type="entry name" value="HMG_box_dom_sf"/>
</dbReference>
<dbReference type="Pfam" id="PF00505">
    <property type="entry name" value="HMG_box"/>
    <property type="match status" value="1"/>
</dbReference>
<dbReference type="OMA" id="FQHQHIK"/>
<feature type="DNA-binding region" description="HMG box" evidence="4">
    <location>
        <begin position="112"/>
        <end position="180"/>
    </location>
</feature>
<reference evidence="7" key="1">
    <citation type="submission" date="2025-08" db="UniProtKB">
        <authorList>
            <consortium name="Ensembl"/>
        </authorList>
    </citation>
    <scope>IDENTIFICATION</scope>
</reference>
<feature type="domain" description="HMG box" evidence="6">
    <location>
        <begin position="112"/>
        <end position="180"/>
    </location>
</feature>
<comment type="subcellular location">
    <subcellularLocation>
        <location evidence="1">Nucleus</location>
    </subcellularLocation>
</comment>
<feature type="compositionally biased region" description="Pro residues" evidence="5">
    <location>
        <begin position="267"/>
        <end position="276"/>
    </location>
</feature>
<dbReference type="CDD" id="cd21995">
    <property type="entry name" value="HMG-box_TOX-like"/>
    <property type="match status" value="1"/>
</dbReference>
<dbReference type="GO" id="GO:0031490">
    <property type="term" value="F:chromatin DNA binding"/>
    <property type="evidence" value="ECO:0007669"/>
    <property type="project" value="TreeGrafter"/>
</dbReference>
<keyword evidence="2 4" id="KW-0238">DNA-binding</keyword>
<evidence type="ECO:0000256" key="4">
    <source>
        <dbReference type="PROSITE-ProRule" id="PRU00267"/>
    </source>
</evidence>
<dbReference type="GO" id="GO:0005634">
    <property type="term" value="C:nucleus"/>
    <property type="evidence" value="ECO:0007669"/>
    <property type="project" value="UniProtKB-SubCell"/>
</dbReference>
<feature type="compositionally biased region" description="Acidic residues" evidence="5">
    <location>
        <begin position="388"/>
        <end position="401"/>
    </location>
</feature>
<accession>A0A8C4R0Y1</accession>
<protein>
    <submittedName>
        <fullName evidence="7">TOX high mobility group box family member 4</fullName>
    </submittedName>
</protein>
<feature type="region of interest" description="Disordered" evidence="5">
    <location>
        <begin position="194"/>
        <end position="253"/>
    </location>
</feature>
<evidence type="ECO:0000259" key="6">
    <source>
        <dbReference type="PROSITE" id="PS50118"/>
    </source>
</evidence>
<dbReference type="InterPro" id="IPR051365">
    <property type="entry name" value="TOX_HMG-box_domain"/>
</dbReference>
<feature type="region of interest" description="Disordered" evidence="5">
    <location>
        <begin position="261"/>
        <end position="280"/>
    </location>
</feature>
<dbReference type="SUPFAM" id="SSF47095">
    <property type="entry name" value="HMG-box"/>
    <property type="match status" value="1"/>
</dbReference>
<dbReference type="PANTHER" id="PTHR45781">
    <property type="entry name" value="AGAP000281-PA"/>
    <property type="match status" value="1"/>
</dbReference>
<feature type="compositionally biased region" description="Low complexity" evidence="5">
    <location>
        <begin position="227"/>
        <end position="251"/>
    </location>
</feature>
<dbReference type="GeneTree" id="ENSGT00940000154888"/>
<dbReference type="AlphaFoldDB" id="A0A8C4R0Y1"/>
<dbReference type="GO" id="GO:0006357">
    <property type="term" value="P:regulation of transcription by RNA polymerase II"/>
    <property type="evidence" value="ECO:0007669"/>
    <property type="project" value="TreeGrafter"/>
</dbReference>
<dbReference type="Gene3D" id="1.10.30.10">
    <property type="entry name" value="High mobility group box domain"/>
    <property type="match status" value="1"/>
</dbReference>
<dbReference type="SMART" id="SM00398">
    <property type="entry name" value="HMG"/>
    <property type="match status" value="1"/>
</dbReference>
<reference evidence="7" key="2">
    <citation type="submission" date="2025-09" db="UniProtKB">
        <authorList>
            <consortium name="Ensembl"/>
        </authorList>
    </citation>
    <scope>IDENTIFICATION</scope>
</reference>
<evidence type="ECO:0000256" key="5">
    <source>
        <dbReference type="SAM" id="MobiDB-lite"/>
    </source>
</evidence>
<sequence>MCLRQAIVTNAGILQPIISLGPAESLAVSSATPPTTSNLGSDLSPQTPERRVRPFSGESIGGPAVTLVPANVPALSSTAPAEMPAANLQAVKVEEGEQDRQEWHDKSAPLEPQRPVSAYALFFRDTQAAIKGQNAHVTFRDVSRIVASMWESLAAEQKQVYKDKTEMAKKEYFKALAVYRASQQESGLLIISSQQPHPTASPQQPHPTASPQQPHPTASPQQPHPTASPQQPHPTASPQQPHPTTSPQQPHLTASPQQLHMTTYPQQPCPPSPHPFSLPHAHTPIILFSSQSKHLQSPRMFLNAATSHSAVVNTPPASCPAQALVMTGGNTGLSREHPSVLVRITNPEDQIREPESPKEPRASVIDHVMESEEAKSLFEEIETFEFEEQYDEEDQEEELEDQTPAAQVSPVRLSTTDNRCQRAGCDRLAVTSPEWDEEYCSCECVVAHCSAVFAAWVEERTKASPQLEQPA</sequence>
<feature type="region of interest" description="Disordered" evidence="5">
    <location>
        <begin position="27"/>
        <end position="58"/>
    </location>
</feature>
<dbReference type="PANTHER" id="PTHR45781:SF1">
    <property type="entry name" value="HMG BOX DOMAIN-CONTAINING PROTEIN"/>
    <property type="match status" value="1"/>
</dbReference>
<feature type="region of interest" description="Disordered" evidence="5">
    <location>
        <begin position="388"/>
        <end position="413"/>
    </location>
</feature>
<dbReference type="PROSITE" id="PS50118">
    <property type="entry name" value="HMG_BOX_2"/>
    <property type="match status" value="1"/>
</dbReference>
<evidence type="ECO:0000256" key="3">
    <source>
        <dbReference type="ARBA" id="ARBA00023242"/>
    </source>
</evidence>
<organism evidence="7 8">
    <name type="scientific">Eptatretus burgeri</name>
    <name type="common">Inshore hagfish</name>
    <dbReference type="NCBI Taxonomy" id="7764"/>
    <lineage>
        <taxon>Eukaryota</taxon>
        <taxon>Metazoa</taxon>
        <taxon>Chordata</taxon>
        <taxon>Craniata</taxon>
        <taxon>Vertebrata</taxon>
        <taxon>Cyclostomata</taxon>
        <taxon>Myxini</taxon>
        <taxon>Myxiniformes</taxon>
        <taxon>Myxinidae</taxon>
        <taxon>Eptatretinae</taxon>
        <taxon>Eptatretus</taxon>
    </lineage>
</organism>
<evidence type="ECO:0000313" key="8">
    <source>
        <dbReference type="Proteomes" id="UP000694388"/>
    </source>
</evidence>
<dbReference type="Ensembl" id="ENSEBUT00000024086.1">
    <property type="protein sequence ID" value="ENSEBUP00000023511.1"/>
    <property type="gene ID" value="ENSEBUG00000014481.1"/>
</dbReference>
<evidence type="ECO:0000313" key="7">
    <source>
        <dbReference type="Ensembl" id="ENSEBUP00000023511.1"/>
    </source>
</evidence>
<keyword evidence="3 4" id="KW-0539">Nucleus</keyword>
<proteinExistence type="predicted"/>
<name>A0A8C4R0Y1_EPTBU</name>
<dbReference type="InterPro" id="IPR009071">
    <property type="entry name" value="HMG_box_dom"/>
</dbReference>
<feature type="compositionally biased region" description="Polar residues" evidence="5">
    <location>
        <begin position="27"/>
        <end position="47"/>
    </location>
</feature>
<keyword evidence="8" id="KW-1185">Reference proteome</keyword>
<evidence type="ECO:0000256" key="1">
    <source>
        <dbReference type="ARBA" id="ARBA00004123"/>
    </source>
</evidence>
<evidence type="ECO:0000256" key="2">
    <source>
        <dbReference type="ARBA" id="ARBA00023125"/>
    </source>
</evidence>
<feature type="compositionally biased region" description="Polar residues" evidence="5">
    <location>
        <begin position="194"/>
        <end position="225"/>
    </location>
</feature>